<keyword evidence="2" id="KW-1185">Reference proteome</keyword>
<name>A0ABR2RT77_9ROSI</name>
<reference evidence="1 2" key="1">
    <citation type="journal article" date="2024" name="G3 (Bethesda)">
        <title>Genome assembly of Hibiscus sabdariffa L. provides insights into metabolisms of medicinal natural products.</title>
        <authorList>
            <person name="Kim T."/>
        </authorList>
    </citation>
    <scope>NUCLEOTIDE SEQUENCE [LARGE SCALE GENOMIC DNA]</scope>
    <source>
        <strain evidence="1">TK-2024</strain>
        <tissue evidence="1">Old leaves</tissue>
    </source>
</reference>
<sequence length="73" mass="8223">MNRVVLHIMLLTPKSNDDTCGARVGMESEEIMGCISMCYHQHYPLESKALTCIWVVLQNLGFQVLDPLLCPKS</sequence>
<evidence type="ECO:0000313" key="1">
    <source>
        <dbReference type="EMBL" id="KAK9016180.1"/>
    </source>
</evidence>
<comment type="caution">
    <text evidence="1">The sequence shown here is derived from an EMBL/GenBank/DDBJ whole genome shotgun (WGS) entry which is preliminary data.</text>
</comment>
<accession>A0ABR2RT77</accession>
<dbReference type="EMBL" id="JBBPBN010000021">
    <property type="protein sequence ID" value="KAK9016180.1"/>
    <property type="molecule type" value="Genomic_DNA"/>
</dbReference>
<dbReference type="Proteomes" id="UP001396334">
    <property type="component" value="Unassembled WGS sequence"/>
</dbReference>
<organism evidence="1 2">
    <name type="scientific">Hibiscus sabdariffa</name>
    <name type="common">roselle</name>
    <dbReference type="NCBI Taxonomy" id="183260"/>
    <lineage>
        <taxon>Eukaryota</taxon>
        <taxon>Viridiplantae</taxon>
        <taxon>Streptophyta</taxon>
        <taxon>Embryophyta</taxon>
        <taxon>Tracheophyta</taxon>
        <taxon>Spermatophyta</taxon>
        <taxon>Magnoliopsida</taxon>
        <taxon>eudicotyledons</taxon>
        <taxon>Gunneridae</taxon>
        <taxon>Pentapetalae</taxon>
        <taxon>rosids</taxon>
        <taxon>malvids</taxon>
        <taxon>Malvales</taxon>
        <taxon>Malvaceae</taxon>
        <taxon>Malvoideae</taxon>
        <taxon>Hibiscus</taxon>
    </lineage>
</organism>
<evidence type="ECO:0000313" key="2">
    <source>
        <dbReference type="Proteomes" id="UP001396334"/>
    </source>
</evidence>
<gene>
    <name evidence="1" type="ORF">V6N11_007260</name>
</gene>
<protein>
    <submittedName>
        <fullName evidence="1">Uncharacterized protein</fullName>
    </submittedName>
</protein>
<proteinExistence type="predicted"/>